<dbReference type="Pfam" id="PF00059">
    <property type="entry name" value="Lectin_C"/>
    <property type="match status" value="1"/>
</dbReference>
<feature type="non-terminal residue" evidence="3">
    <location>
        <position position="61"/>
    </location>
</feature>
<evidence type="ECO:0000256" key="1">
    <source>
        <dbReference type="SAM" id="MobiDB-lite"/>
    </source>
</evidence>
<gene>
    <name evidence="3" type="ORF">A6R68_15868</name>
</gene>
<feature type="region of interest" description="Disordered" evidence="1">
    <location>
        <begin position="42"/>
        <end position="61"/>
    </location>
</feature>
<dbReference type="InterPro" id="IPR001304">
    <property type="entry name" value="C-type_lectin-like"/>
</dbReference>
<name>A0A1A6H4S3_NEOLE</name>
<keyword evidence="4" id="KW-1185">Reference proteome</keyword>
<organism evidence="3 4">
    <name type="scientific">Neotoma lepida</name>
    <name type="common">Desert woodrat</name>
    <dbReference type="NCBI Taxonomy" id="56216"/>
    <lineage>
        <taxon>Eukaryota</taxon>
        <taxon>Metazoa</taxon>
        <taxon>Chordata</taxon>
        <taxon>Craniata</taxon>
        <taxon>Vertebrata</taxon>
        <taxon>Euteleostomi</taxon>
        <taxon>Mammalia</taxon>
        <taxon>Eutheria</taxon>
        <taxon>Euarchontoglires</taxon>
        <taxon>Glires</taxon>
        <taxon>Rodentia</taxon>
        <taxon>Myomorpha</taxon>
        <taxon>Muroidea</taxon>
        <taxon>Cricetidae</taxon>
        <taxon>Neotominae</taxon>
        <taxon>Neotoma</taxon>
    </lineage>
</organism>
<dbReference type="Proteomes" id="UP000092124">
    <property type="component" value="Unassembled WGS sequence"/>
</dbReference>
<feature type="non-terminal residue" evidence="3">
    <location>
        <position position="1"/>
    </location>
</feature>
<dbReference type="OrthoDB" id="6133475at2759"/>
<comment type="caution">
    <text evidence="3">The sequence shown here is derived from an EMBL/GenBank/DDBJ whole genome shotgun (WGS) entry which is preliminary data.</text>
</comment>
<dbReference type="InterPro" id="IPR016187">
    <property type="entry name" value="CTDL_fold"/>
</dbReference>
<dbReference type="STRING" id="56216.A0A1A6H4S3"/>
<feature type="domain" description="C-type lectin" evidence="2">
    <location>
        <begin position="16"/>
        <end position="43"/>
    </location>
</feature>
<evidence type="ECO:0000313" key="3">
    <source>
        <dbReference type="EMBL" id="OBS73593.1"/>
    </source>
</evidence>
<evidence type="ECO:0000313" key="4">
    <source>
        <dbReference type="Proteomes" id="UP000092124"/>
    </source>
</evidence>
<dbReference type="EMBL" id="LZPO01045225">
    <property type="protein sequence ID" value="OBS73593.1"/>
    <property type="molecule type" value="Genomic_DNA"/>
</dbReference>
<evidence type="ECO:0000259" key="2">
    <source>
        <dbReference type="Pfam" id="PF00059"/>
    </source>
</evidence>
<protein>
    <recommendedName>
        <fullName evidence="2">C-type lectin domain-containing protein</fullName>
    </recommendedName>
</protein>
<sequence length="61" mass="6758">DWEPFISHCYSTSTDSASWSESEEKCSSMGAHLMVIHSQEEQHHCGKRPDALSFLSGSGTQ</sequence>
<dbReference type="InterPro" id="IPR016186">
    <property type="entry name" value="C-type_lectin-like/link_sf"/>
</dbReference>
<dbReference type="AlphaFoldDB" id="A0A1A6H4S3"/>
<accession>A0A1A6H4S3</accession>
<dbReference type="Gene3D" id="3.10.100.10">
    <property type="entry name" value="Mannose-Binding Protein A, subunit A"/>
    <property type="match status" value="1"/>
</dbReference>
<reference evidence="3 4" key="1">
    <citation type="submission" date="2016-06" db="EMBL/GenBank/DDBJ databases">
        <title>The Draft Genome Sequence and Annotation of the Desert Woodrat Neotoma lepida.</title>
        <authorList>
            <person name="Campbell M."/>
            <person name="Oakeson K.F."/>
            <person name="Yandell M."/>
            <person name="Halpert J.R."/>
            <person name="Dearing D."/>
        </authorList>
    </citation>
    <scope>NUCLEOTIDE SEQUENCE [LARGE SCALE GENOMIC DNA]</scope>
    <source>
        <strain evidence="3">417</strain>
        <tissue evidence="3">Liver</tissue>
    </source>
</reference>
<dbReference type="SUPFAM" id="SSF56436">
    <property type="entry name" value="C-type lectin-like"/>
    <property type="match status" value="1"/>
</dbReference>
<proteinExistence type="predicted"/>